<sequence>MIEQNNRLLDEFIRKKAFPFILDELLEEHEEEKIDLIINGLEYTYKNEVREESKMLVYFDVLRELRVDELKRLFRFSQCYRDSTARHPKLSITLPPEDPGEREKYREKQSYEEYIDNHLESLGLIDKGKRNLEETIETIYKQIGEMIDARGARRPRLTKTETKLTLFGSHFVKYFELVSIIEIPAD</sequence>
<dbReference type="KEGG" id="pson:JI735_19650"/>
<keyword evidence="2" id="KW-1185">Reference proteome</keyword>
<protein>
    <submittedName>
        <fullName evidence="1">Uncharacterized protein</fullName>
    </submittedName>
</protein>
<organism evidence="1 2">
    <name type="scientific">Paenibacillus sonchi</name>
    <dbReference type="NCBI Taxonomy" id="373687"/>
    <lineage>
        <taxon>Bacteria</taxon>
        <taxon>Bacillati</taxon>
        <taxon>Bacillota</taxon>
        <taxon>Bacilli</taxon>
        <taxon>Bacillales</taxon>
        <taxon>Paenibacillaceae</taxon>
        <taxon>Paenibacillus</taxon>
        <taxon>Paenibacillus sonchi group</taxon>
    </lineage>
</organism>
<proteinExistence type="predicted"/>
<dbReference type="EMBL" id="CP068595">
    <property type="protein sequence ID" value="QQZ58945.1"/>
    <property type="molecule type" value="Genomic_DNA"/>
</dbReference>
<dbReference type="AlphaFoldDB" id="A0A974SC86"/>
<gene>
    <name evidence="1" type="ORF">JI735_19650</name>
</gene>
<reference evidence="1 2" key="1">
    <citation type="submission" date="2021-01" db="EMBL/GenBank/DDBJ databases">
        <title>Whole genome sequence of Paenibacillus sonchi LMG 24727 for comparative genomics.</title>
        <authorList>
            <person name="Lee G."/>
            <person name="Kim M.-J."/>
            <person name="Lim K."/>
            <person name="Shin J.-H."/>
        </authorList>
    </citation>
    <scope>NUCLEOTIDE SEQUENCE [LARGE SCALE GENOMIC DNA]</scope>
    <source>
        <strain evidence="1 2">LMG 24727</strain>
    </source>
</reference>
<name>A0A974SC86_9BACL</name>
<evidence type="ECO:0000313" key="1">
    <source>
        <dbReference type="EMBL" id="QQZ58945.1"/>
    </source>
</evidence>
<evidence type="ECO:0000313" key="2">
    <source>
        <dbReference type="Proteomes" id="UP000595841"/>
    </source>
</evidence>
<dbReference type="RefSeq" id="WP_039833843.1">
    <property type="nucleotide sequence ID" value="NZ_CP068595.1"/>
</dbReference>
<accession>A0A974SC86</accession>
<dbReference type="Proteomes" id="UP000595841">
    <property type="component" value="Chromosome"/>
</dbReference>